<evidence type="ECO:0000313" key="2">
    <source>
        <dbReference type="EMBL" id="CAH8380517.1"/>
    </source>
</evidence>
<dbReference type="PANTHER" id="PTHR47165">
    <property type="entry name" value="OS03G0429900 PROTEIN"/>
    <property type="match status" value="1"/>
</dbReference>
<gene>
    <name evidence="2" type="ORF">ERUC_LOCUS33169</name>
</gene>
<name>A0ABC8LB09_ERUVS</name>
<dbReference type="Pfam" id="PF08646">
    <property type="entry name" value="Rep_fac-A_C"/>
    <property type="match status" value="1"/>
</dbReference>
<dbReference type="Gene3D" id="2.40.50.140">
    <property type="entry name" value="Nucleic acid-binding proteins"/>
    <property type="match status" value="1"/>
</dbReference>
<dbReference type="PANTHER" id="PTHR47165:SF4">
    <property type="entry name" value="OS03G0429900 PROTEIN"/>
    <property type="match status" value="1"/>
</dbReference>
<keyword evidence="3" id="KW-1185">Reference proteome</keyword>
<evidence type="ECO:0000259" key="1">
    <source>
        <dbReference type="Pfam" id="PF08646"/>
    </source>
</evidence>
<organism evidence="2 3">
    <name type="scientific">Eruca vesicaria subsp. sativa</name>
    <name type="common">Garden rocket</name>
    <name type="synonym">Eruca sativa</name>
    <dbReference type="NCBI Taxonomy" id="29727"/>
    <lineage>
        <taxon>Eukaryota</taxon>
        <taxon>Viridiplantae</taxon>
        <taxon>Streptophyta</taxon>
        <taxon>Embryophyta</taxon>
        <taxon>Tracheophyta</taxon>
        <taxon>Spermatophyta</taxon>
        <taxon>Magnoliopsida</taxon>
        <taxon>eudicotyledons</taxon>
        <taxon>Gunneridae</taxon>
        <taxon>Pentapetalae</taxon>
        <taxon>rosids</taxon>
        <taxon>malvids</taxon>
        <taxon>Brassicales</taxon>
        <taxon>Brassicaceae</taxon>
        <taxon>Brassiceae</taxon>
        <taxon>Eruca</taxon>
    </lineage>
</organism>
<reference evidence="2 3" key="1">
    <citation type="submission" date="2022-03" db="EMBL/GenBank/DDBJ databases">
        <authorList>
            <person name="Macdonald S."/>
            <person name="Ahmed S."/>
            <person name="Newling K."/>
        </authorList>
    </citation>
    <scope>NUCLEOTIDE SEQUENCE [LARGE SCALE GENOMIC DNA]</scope>
</reference>
<accession>A0ABC8LB09</accession>
<comment type="caution">
    <text evidence="2">The sequence shown here is derived from an EMBL/GenBank/DDBJ whole genome shotgun (WGS) entry which is preliminary data.</text>
</comment>
<dbReference type="SUPFAM" id="SSF50249">
    <property type="entry name" value="Nucleic acid-binding proteins"/>
    <property type="match status" value="1"/>
</dbReference>
<dbReference type="InterPro" id="IPR013955">
    <property type="entry name" value="Rep_factor-A_C"/>
</dbReference>
<dbReference type="InterPro" id="IPR012340">
    <property type="entry name" value="NA-bd_OB-fold"/>
</dbReference>
<dbReference type="EMBL" id="CAKOAT010489599">
    <property type="protein sequence ID" value="CAH8380517.1"/>
    <property type="molecule type" value="Genomic_DNA"/>
</dbReference>
<feature type="domain" description="Replication factor A C-terminal" evidence="1">
    <location>
        <begin position="216"/>
        <end position="299"/>
    </location>
</feature>
<dbReference type="Proteomes" id="UP001642260">
    <property type="component" value="Unassembled WGS sequence"/>
</dbReference>
<sequence>MPVVARTQRRSGFCVFGRRETPAGTADGPATLMQASIAADRQMRFQQSLKEGSLYSLTEFDVMRSNPKYRLSDATLSIRFNDGTFFEKIETTARTIPTELFRFPSYKTILALGNTGKELPEKLGARSLIVYQGHNVDVNVCVSMFDSQALAFHSRLESFGRKPRVVLVTSVNPKIVVCQTSLGLHRRWFTQKIEPLTVSELKQFVITAEPQIIEFLCTAKVTEIQKDEGWCHIGCSKCSKKLIREENSFTCVHCNESNLVAELRYRVILCVSDASDTALFLGFDTEVAKLTLIQASEAAQIVVAVTEVLGGGRFFVQSVGDQKLALIQNRLASMFAKEG</sequence>
<proteinExistence type="predicted"/>
<dbReference type="AlphaFoldDB" id="A0ABC8LB09"/>
<evidence type="ECO:0000313" key="3">
    <source>
        <dbReference type="Proteomes" id="UP001642260"/>
    </source>
</evidence>
<protein>
    <recommendedName>
        <fullName evidence="1">Replication factor A C-terminal domain-containing protein</fullName>
    </recommendedName>
</protein>